<comment type="subcellular location">
    <subcellularLocation>
        <location evidence="1">Cell membrane</location>
        <topology evidence="1">Multi-pass membrane protein</topology>
    </subcellularLocation>
</comment>
<dbReference type="GO" id="GO:0022857">
    <property type="term" value="F:transmembrane transporter activity"/>
    <property type="evidence" value="ECO:0007669"/>
    <property type="project" value="InterPro"/>
</dbReference>
<dbReference type="Pfam" id="PF01032">
    <property type="entry name" value="FecCD"/>
    <property type="match status" value="1"/>
</dbReference>
<dbReference type="CDD" id="cd06550">
    <property type="entry name" value="TM_ABC_iron-siderophores_like"/>
    <property type="match status" value="1"/>
</dbReference>
<evidence type="ECO:0000256" key="8">
    <source>
        <dbReference type="SAM" id="Phobius"/>
    </source>
</evidence>
<evidence type="ECO:0000313" key="10">
    <source>
        <dbReference type="Proteomes" id="UP000029614"/>
    </source>
</evidence>
<dbReference type="Proteomes" id="UP000029614">
    <property type="component" value="Unassembled WGS sequence"/>
</dbReference>
<feature type="transmembrane region" description="Helical" evidence="8">
    <location>
        <begin position="315"/>
        <end position="334"/>
    </location>
</feature>
<dbReference type="EMBL" id="JRNU01000001">
    <property type="protein sequence ID" value="KGF53395.1"/>
    <property type="molecule type" value="Genomic_DNA"/>
</dbReference>
<dbReference type="GO" id="GO:0033214">
    <property type="term" value="P:siderophore-iron import into cell"/>
    <property type="evidence" value="ECO:0007669"/>
    <property type="project" value="TreeGrafter"/>
</dbReference>
<feature type="transmembrane region" description="Helical" evidence="8">
    <location>
        <begin position="245"/>
        <end position="267"/>
    </location>
</feature>
<keyword evidence="10" id="KW-1185">Reference proteome</keyword>
<feature type="transmembrane region" description="Helical" evidence="8">
    <location>
        <begin position="95"/>
        <end position="117"/>
    </location>
</feature>
<evidence type="ECO:0000256" key="6">
    <source>
        <dbReference type="ARBA" id="ARBA00022989"/>
    </source>
</evidence>
<comment type="similarity">
    <text evidence="2">Belongs to the binding-protein-dependent transport system permease family. FecCD subfamily.</text>
</comment>
<keyword evidence="4" id="KW-1003">Cell membrane</keyword>
<dbReference type="PANTHER" id="PTHR30472:SF41">
    <property type="entry name" value="TRANSPORT SYSTEM PERMEASE PROTEIN"/>
    <property type="match status" value="1"/>
</dbReference>
<accession>A0A096B2X7</accession>
<gene>
    <name evidence="9" type="ORF">HMPREF9302_00445</name>
</gene>
<evidence type="ECO:0000256" key="5">
    <source>
        <dbReference type="ARBA" id="ARBA00022692"/>
    </source>
</evidence>
<dbReference type="Gene3D" id="1.10.3470.10">
    <property type="entry name" value="ABC transporter involved in vitamin B12 uptake, BtuC"/>
    <property type="match status" value="1"/>
</dbReference>
<evidence type="ECO:0000256" key="3">
    <source>
        <dbReference type="ARBA" id="ARBA00022448"/>
    </source>
</evidence>
<feature type="transmembrane region" description="Helical" evidence="8">
    <location>
        <begin position="62"/>
        <end position="83"/>
    </location>
</feature>
<evidence type="ECO:0000256" key="4">
    <source>
        <dbReference type="ARBA" id="ARBA00022475"/>
    </source>
</evidence>
<evidence type="ECO:0000256" key="1">
    <source>
        <dbReference type="ARBA" id="ARBA00004651"/>
    </source>
</evidence>
<dbReference type="GO" id="GO:0005886">
    <property type="term" value="C:plasma membrane"/>
    <property type="evidence" value="ECO:0007669"/>
    <property type="project" value="UniProtKB-SubCell"/>
</dbReference>
<protein>
    <submittedName>
        <fullName evidence="9">Iron ABC transporter</fullName>
    </submittedName>
</protein>
<feature type="transmembrane region" description="Helical" evidence="8">
    <location>
        <begin position="123"/>
        <end position="142"/>
    </location>
</feature>
<proteinExistence type="inferred from homology"/>
<feature type="transmembrane region" description="Helical" evidence="8">
    <location>
        <begin position="7"/>
        <end position="29"/>
    </location>
</feature>
<dbReference type="OrthoDB" id="9811721at2"/>
<reference evidence="9 10" key="1">
    <citation type="submission" date="2014-07" db="EMBL/GenBank/DDBJ databases">
        <authorList>
            <person name="McCorrison J."/>
            <person name="Sanka R."/>
            <person name="Torralba M."/>
            <person name="Gillis M."/>
            <person name="Haft D.H."/>
            <person name="Methe B."/>
            <person name="Sutton G."/>
            <person name="Nelson K.E."/>
        </authorList>
    </citation>
    <scope>NUCLEOTIDE SEQUENCE [LARGE SCALE GENOMIC DNA]</scope>
    <source>
        <strain evidence="9 10">DNF00058</strain>
    </source>
</reference>
<dbReference type="AlphaFoldDB" id="A0A096B2X7"/>
<keyword evidence="7 8" id="KW-0472">Membrane</keyword>
<evidence type="ECO:0000256" key="7">
    <source>
        <dbReference type="ARBA" id="ARBA00023136"/>
    </source>
</evidence>
<feature type="transmembrane region" description="Helical" evidence="8">
    <location>
        <begin position="154"/>
        <end position="176"/>
    </location>
</feature>
<evidence type="ECO:0000313" key="9">
    <source>
        <dbReference type="EMBL" id="KGF53395.1"/>
    </source>
</evidence>
<dbReference type="InterPro" id="IPR037294">
    <property type="entry name" value="ABC_BtuC-like"/>
</dbReference>
<dbReference type="InterPro" id="IPR000522">
    <property type="entry name" value="ABC_transptr_permease_BtuC"/>
</dbReference>
<keyword evidence="5 8" id="KW-0812">Transmembrane</keyword>
<dbReference type="SUPFAM" id="SSF81345">
    <property type="entry name" value="ABC transporter involved in vitamin B12 uptake, BtuC"/>
    <property type="match status" value="1"/>
</dbReference>
<dbReference type="RefSeq" id="WP_036853773.1">
    <property type="nucleotide sequence ID" value="NZ_JRNU01000001.1"/>
</dbReference>
<evidence type="ECO:0000256" key="2">
    <source>
        <dbReference type="ARBA" id="ARBA00007935"/>
    </source>
</evidence>
<sequence length="338" mass="36360">MSKRYIVVITFLLIGIMIMFCLNLCVGAVDIPFSAFVDILREGKVENDSWRFIVLESRLPQAVTALLCGGVLAINGLILQTVFSNPLAGPDVFGINGGAALGVALVMLFLGGTFSFYSFSFTGFLAILLAAFLGAMFVTILISALSHLVHSNTMLLIVGIMVGYMSSSIVSLFNFFSSSNEVKNYMIWGLGDFGGVSSEMLLPFSVLCLLGVFISLLFIKPLNILSLGTLYAESLGVNTTKMRTLLLILTGLLTSITTSFCGPILFLGLAVPHIAKLILKSEHQSKLFPVTLLSGSFIALLCNLLCSLPREGGMLPLNVVTPIVGAPVIIYILIRKRK</sequence>
<organism evidence="9 10">
    <name type="scientific">Prevotella amnii DNF00058</name>
    <dbReference type="NCBI Taxonomy" id="1401066"/>
    <lineage>
        <taxon>Bacteria</taxon>
        <taxon>Pseudomonadati</taxon>
        <taxon>Bacteroidota</taxon>
        <taxon>Bacteroidia</taxon>
        <taxon>Bacteroidales</taxon>
        <taxon>Prevotellaceae</taxon>
        <taxon>Prevotella</taxon>
    </lineage>
</organism>
<keyword evidence="6 8" id="KW-1133">Transmembrane helix</keyword>
<dbReference type="PANTHER" id="PTHR30472">
    <property type="entry name" value="FERRIC ENTEROBACTIN TRANSPORT SYSTEM PERMEASE PROTEIN"/>
    <property type="match status" value="1"/>
</dbReference>
<comment type="caution">
    <text evidence="9">The sequence shown here is derived from an EMBL/GenBank/DDBJ whole genome shotgun (WGS) entry which is preliminary data.</text>
</comment>
<keyword evidence="3" id="KW-0813">Transport</keyword>
<name>A0A096B2X7_9BACT</name>
<feature type="transmembrane region" description="Helical" evidence="8">
    <location>
        <begin position="287"/>
        <end position="308"/>
    </location>
</feature>
<feature type="transmembrane region" description="Helical" evidence="8">
    <location>
        <begin position="200"/>
        <end position="219"/>
    </location>
</feature>